<evidence type="ECO:0000313" key="2">
    <source>
        <dbReference type="EMBL" id="CUH43250.1"/>
    </source>
</evidence>
<feature type="transmembrane region" description="Helical" evidence="1">
    <location>
        <begin position="7"/>
        <end position="27"/>
    </location>
</feature>
<reference evidence="3" key="1">
    <citation type="submission" date="2015-09" db="EMBL/GenBank/DDBJ databases">
        <authorList>
            <person name="Rodrigo-Torres L."/>
            <person name="Arahal D.R."/>
        </authorList>
    </citation>
    <scope>NUCLEOTIDE SEQUENCE [LARGE SCALE GENOMIC DNA]</scope>
    <source>
        <strain evidence="3">CECT 4293</strain>
    </source>
</reference>
<organism evidence="2 3">
    <name type="scientific">Ruegeria atlantica</name>
    <dbReference type="NCBI Taxonomy" id="81569"/>
    <lineage>
        <taxon>Bacteria</taxon>
        <taxon>Pseudomonadati</taxon>
        <taxon>Pseudomonadota</taxon>
        <taxon>Alphaproteobacteria</taxon>
        <taxon>Rhodobacterales</taxon>
        <taxon>Roseobacteraceae</taxon>
        <taxon>Ruegeria</taxon>
    </lineage>
</organism>
<evidence type="ECO:0000256" key="1">
    <source>
        <dbReference type="SAM" id="Phobius"/>
    </source>
</evidence>
<dbReference type="Proteomes" id="UP000050786">
    <property type="component" value="Unassembled WGS sequence"/>
</dbReference>
<accession>A0A0P1E499</accession>
<dbReference type="Pfam" id="PF11911">
    <property type="entry name" value="DUF3429"/>
    <property type="match status" value="1"/>
</dbReference>
<protein>
    <recommendedName>
        <fullName evidence="4">DUF3429 domain-containing protein</fullName>
    </recommendedName>
</protein>
<keyword evidence="1" id="KW-0812">Transmembrane</keyword>
<feature type="transmembrane region" description="Helical" evidence="1">
    <location>
        <begin position="129"/>
        <end position="149"/>
    </location>
</feature>
<sequence>MRGVPRAPLVLALAGLIPFIWGGLTSLNGDLQDWGRQELGSRFVGPYIQLFYGSVILSFMSGVLWGFATKTSGSKAATCYVLSVLPALWAFFMTGGGPVESGINLMYGFAGLLVLDAIFAYWRLTPTWWLRLRVLLTAIVLICLAVGVYL</sequence>
<keyword evidence="3" id="KW-1185">Reference proteome</keyword>
<feature type="transmembrane region" description="Helical" evidence="1">
    <location>
        <begin position="47"/>
        <end position="67"/>
    </location>
</feature>
<gene>
    <name evidence="2" type="ORF">RUM4293_02143</name>
</gene>
<dbReference type="PANTHER" id="PTHR15887:SF1">
    <property type="entry name" value="TRANSMEMBRANE PROTEIN 69"/>
    <property type="match status" value="1"/>
</dbReference>
<dbReference type="AlphaFoldDB" id="A0A0P1E499"/>
<evidence type="ECO:0000313" key="3">
    <source>
        <dbReference type="Proteomes" id="UP000050786"/>
    </source>
</evidence>
<name>A0A0P1E499_9RHOB</name>
<proteinExistence type="predicted"/>
<evidence type="ECO:0008006" key="4">
    <source>
        <dbReference type="Google" id="ProtNLM"/>
    </source>
</evidence>
<feature type="transmembrane region" description="Helical" evidence="1">
    <location>
        <begin position="105"/>
        <end position="122"/>
    </location>
</feature>
<dbReference type="RefSeq" id="WP_058273286.1">
    <property type="nucleotide sequence ID" value="NZ_CYPS01000036.1"/>
</dbReference>
<feature type="transmembrane region" description="Helical" evidence="1">
    <location>
        <begin position="79"/>
        <end position="99"/>
    </location>
</feature>
<dbReference type="InterPro" id="IPR021836">
    <property type="entry name" value="DUF3429"/>
</dbReference>
<keyword evidence="1" id="KW-1133">Transmembrane helix</keyword>
<dbReference type="EMBL" id="CYPS01000036">
    <property type="protein sequence ID" value="CUH43250.1"/>
    <property type="molecule type" value="Genomic_DNA"/>
</dbReference>
<dbReference type="PANTHER" id="PTHR15887">
    <property type="entry name" value="TRANSMEMBRANE PROTEIN 69"/>
    <property type="match status" value="1"/>
</dbReference>
<keyword evidence="1" id="KW-0472">Membrane</keyword>